<comment type="caution">
    <text evidence="6">The sequence shown here is derived from an EMBL/GenBank/DDBJ whole genome shotgun (WGS) entry which is preliminary data.</text>
</comment>
<dbReference type="Proteomes" id="UP001209570">
    <property type="component" value="Unassembled WGS sequence"/>
</dbReference>
<dbReference type="Gene3D" id="3.10.450.60">
    <property type="match status" value="1"/>
</dbReference>
<dbReference type="EMBL" id="JAKCXM010000068">
    <property type="protein sequence ID" value="KAJ0404145.1"/>
    <property type="molecule type" value="Genomic_DNA"/>
</dbReference>
<dbReference type="InterPro" id="IPR000907">
    <property type="entry name" value="LipOase"/>
</dbReference>
<dbReference type="PROSITE" id="PS51393">
    <property type="entry name" value="LIPOXYGENASE_3"/>
    <property type="match status" value="1"/>
</dbReference>
<dbReference type="SUPFAM" id="SSF48484">
    <property type="entry name" value="Lipoxigenase"/>
    <property type="match status" value="1"/>
</dbReference>
<dbReference type="GO" id="GO:0016702">
    <property type="term" value="F:oxidoreductase activity, acting on single donors with incorporation of molecular oxygen, incorporation of two atoms of oxygen"/>
    <property type="evidence" value="ECO:0007669"/>
    <property type="project" value="InterPro"/>
</dbReference>
<name>A0AAD5QCD5_PYTIN</name>
<keyword evidence="1" id="KW-0479">Metal-binding</keyword>
<proteinExistence type="predicted"/>
<accession>A0AAD5QCD5</accession>
<keyword evidence="4" id="KW-0732">Signal</keyword>
<evidence type="ECO:0000256" key="1">
    <source>
        <dbReference type="ARBA" id="ARBA00022723"/>
    </source>
</evidence>
<feature type="chain" id="PRO_5042218076" description="Lipoxygenase domain-containing protein" evidence="4">
    <location>
        <begin position="20"/>
        <end position="583"/>
    </location>
</feature>
<organism evidence="6 7">
    <name type="scientific">Pythium insidiosum</name>
    <name type="common">Pythiosis disease agent</name>
    <dbReference type="NCBI Taxonomy" id="114742"/>
    <lineage>
        <taxon>Eukaryota</taxon>
        <taxon>Sar</taxon>
        <taxon>Stramenopiles</taxon>
        <taxon>Oomycota</taxon>
        <taxon>Peronosporomycetes</taxon>
        <taxon>Pythiales</taxon>
        <taxon>Pythiaceae</taxon>
        <taxon>Pythium</taxon>
    </lineage>
</organism>
<dbReference type="GO" id="GO:0046872">
    <property type="term" value="F:metal ion binding"/>
    <property type="evidence" value="ECO:0007669"/>
    <property type="project" value="UniProtKB-KW"/>
</dbReference>
<keyword evidence="2" id="KW-0223">Dioxygenase</keyword>
<dbReference type="InterPro" id="IPR013819">
    <property type="entry name" value="LipOase_C"/>
</dbReference>
<keyword evidence="3" id="KW-0560">Oxidoreductase</keyword>
<dbReference type="Gene3D" id="1.20.245.10">
    <property type="entry name" value="Lipoxygenase-1, Domain 5"/>
    <property type="match status" value="1"/>
</dbReference>
<feature type="domain" description="Lipoxygenase" evidence="5">
    <location>
        <begin position="227"/>
        <end position="583"/>
    </location>
</feature>
<dbReference type="Pfam" id="PF00305">
    <property type="entry name" value="Lipoxygenase"/>
    <property type="match status" value="1"/>
</dbReference>
<evidence type="ECO:0000256" key="3">
    <source>
        <dbReference type="ARBA" id="ARBA00023002"/>
    </source>
</evidence>
<evidence type="ECO:0000259" key="5">
    <source>
        <dbReference type="PROSITE" id="PS51393"/>
    </source>
</evidence>
<evidence type="ECO:0000313" key="6">
    <source>
        <dbReference type="EMBL" id="KAJ0404145.1"/>
    </source>
</evidence>
<gene>
    <name evidence="6" type="ORF">P43SY_008703</name>
</gene>
<keyword evidence="7" id="KW-1185">Reference proteome</keyword>
<feature type="signal peptide" evidence="4">
    <location>
        <begin position="1"/>
        <end position="19"/>
    </location>
</feature>
<evidence type="ECO:0000256" key="2">
    <source>
        <dbReference type="ARBA" id="ARBA00022964"/>
    </source>
</evidence>
<dbReference type="AlphaFoldDB" id="A0AAD5QCD5"/>
<dbReference type="GO" id="GO:0034440">
    <property type="term" value="P:lipid oxidation"/>
    <property type="evidence" value="ECO:0007669"/>
    <property type="project" value="InterPro"/>
</dbReference>
<evidence type="ECO:0000313" key="7">
    <source>
        <dbReference type="Proteomes" id="UP001209570"/>
    </source>
</evidence>
<dbReference type="InterPro" id="IPR036226">
    <property type="entry name" value="LipOase_C_sf"/>
</dbReference>
<dbReference type="PANTHER" id="PTHR11771">
    <property type="entry name" value="LIPOXYGENASE"/>
    <property type="match status" value="1"/>
</dbReference>
<evidence type="ECO:0000256" key="4">
    <source>
        <dbReference type="SAM" id="SignalP"/>
    </source>
</evidence>
<protein>
    <recommendedName>
        <fullName evidence="5">Lipoxygenase domain-containing protein</fullName>
    </recommendedName>
</protein>
<sequence length="583" mass="65799">MALRLCCALTAAVAGAASALSVSSAAGANDLRAAKIQQLATQIKNEPRVLPVGGVNYPLYDGPMWAPGSLTTQIQQQELAAISNFRRASNTKAVQLAAKWAKDFDTLEDYTAFYDDVSGLIEKPLAADNSDVAFGAQRLAIKGFIMRAVNSDEFLKKPHRQSKKWIAQQDLSLHDDQIAQVCGAGVTRANIREQKKLFVSEYDQVSQYNDAKQPQKFVADVLGFFCFNSDKQQLLPVEIRLLQTGLAYTPFDTEEEWSLAKMALEAAEISYQNMQHMAETHAMTIPIRVEAYRTMSDEHPVFALLMRHVYADFALEALSAKMLLNVSTEVDKTFGWGASGAIRFLDYQMKNDNVYVTLENDFLSDIKRRGLEHIPTHKYVTYGKKYWDAFDHFVKEYMHAYYPKEEALVGDVELQNWAAACAKVSHLRGFPAKFESRDQLRKLMVHLIFQSAFKHHTMNGASSWHGVAMPYSVPALWKALPTKKVTKGEKLNLIEWAIPKELVPTQVLSPALFYRAIPVTETLLDAYRSAKFADEPLLFGAMREFETSVRKIDAELAQLESNVTQEWPSQLYRPAQLSYYTWI</sequence>
<reference evidence="6" key="1">
    <citation type="submission" date="2021-12" db="EMBL/GenBank/DDBJ databases">
        <title>Prjna785345.</title>
        <authorList>
            <person name="Rujirawat T."/>
            <person name="Krajaejun T."/>
        </authorList>
    </citation>
    <scope>NUCLEOTIDE SEQUENCE</scope>
    <source>
        <strain evidence="6">Pi057C3</strain>
    </source>
</reference>